<evidence type="ECO:0000259" key="1">
    <source>
        <dbReference type="Pfam" id="PF03235"/>
    </source>
</evidence>
<dbReference type="Proteomes" id="UP000233482">
    <property type="component" value="Unassembled WGS sequence"/>
</dbReference>
<dbReference type="InterPro" id="IPR004919">
    <property type="entry name" value="GmrSD_N"/>
</dbReference>
<dbReference type="EMBL" id="PIXC01000037">
    <property type="protein sequence ID" value="PKE25251.1"/>
    <property type="molecule type" value="Genomic_DNA"/>
</dbReference>
<reference evidence="3" key="1">
    <citation type="journal article" date="2017" name="Sci. Rep.">
        <title>Novel methicillin resistance gene mecD in clinical Macrococcus caseolyticus strains from bovine and canine sources.</title>
        <authorList>
            <person name="Schwendener S."/>
            <person name="Cotting K."/>
            <person name="Perreten V."/>
        </authorList>
    </citation>
    <scope>NUCLEOTIDE SEQUENCE</scope>
    <source>
        <strain evidence="2">IMD0819</strain>
        <strain evidence="3">KM0211</strain>
    </source>
</reference>
<reference evidence="4 5" key="2">
    <citation type="submission" date="2017-12" db="EMBL/GenBank/DDBJ databases">
        <title>Genomics of Macrococcus caseolyticus.</title>
        <authorList>
            <person name="MacFadyen A.C."/>
            <person name="Paterson G.K."/>
        </authorList>
    </citation>
    <scope>NUCLEOTIDE SEQUENCE [LARGE SCALE GENOMIC DNA]</scope>
    <source>
        <strain evidence="4 5">5788_EF188</strain>
    </source>
</reference>
<dbReference type="Pfam" id="PF03235">
    <property type="entry name" value="GmrSD_N"/>
    <property type="match status" value="1"/>
</dbReference>
<evidence type="ECO:0000313" key="4">
    <source>
        <dbReference type="EMBL" id="PKE25251.1"/>
    </source>
</evidence>
<dbReference type="RefSeq" id="WP_086037960.1">
    <property type="nucleotide sequence ID" value="NZ_CP021058.1"/>
</dbReference>
<dbReference type="PANTHER" id="PTHR39639">
    <property type="entry name" value="CHROMOSOME 16, WHOLE GENOME SHOTGUN SEQUENCE"/>
    <property type="match status" value="1"/>
</dbReference>
<sequence>MNSIDELEKQIKSKSKDIYTDSYSMSVGEIASMYDDGEIILQPDYQRFFRWTNSQKTRFIESLFLGIPIPPIFIYQQEDGVWAVIDGLQRLSTILQFMGKLRDDHNQDHNVSELSLESTRFLPALKGKTFDGASGISSKLKLFFKRAKLDLKIIGHNNDPDTQYELFQRLNTGGTNLSYQEVRNAIILMEDREAFHKMELLSKNEDFINTLPLSQKQLDEKNNLEFIVRYFIYRFNIKKELDAKGNEDIKPYLTQEIINILRTEDIDWDYEEKIFSNVFKEINNALGENAFKKYNNESKKFQGPVMLKQYEAIVPGLINRVIFLRNEEQDIQFNNLSEKIIQLSLDENFINKKEQHRPIIRMKELLLYSISYFDGYY</sequence>
<gene>
    <name evidence="4" type="ORF">CW686_11240</name>
</gene>
<feature type="domain" description="GmrSD restriction endonucleases N-terminal" evidence="1">
    <location>
        <begin position="31"/>
        <end position="187"/>
    </location>
</feature>
<dbReference type="EMBL" id="KY013611">
    <property type="protein sequence ID" value="AQX82865.1"/>
    <property type="molecule type" value="Genomic_DNA"/>
</dbReference>
<organism evidence="3">
    <name type="scientific">Macrococcoides caseolyticum</name>
    <dbReference type="NCBI Taxonomy" id="69966"/>
    <lineage>
        <taxon>Bacteria</taxon>
        <taxon>Bacillati</taxon>
        <taxon>Bacillota</taxon>
        <taxon>Bacilli</taxon>
        <taxon>Bacillales</taxon>
        <taxon>Staphylococcaceae</taxon>
        <taxon>Macrococcoides</taxon>
    </lineage>
</organism>
<accession>A0A1S7BGV2</accession>
<protein>
    <submittedName>
        <fullName evidence="4">DUF262 domain-containing protein</fullName>
    </submittedName>
</protein>
<evidence type="ECO:0000313" key="2">
    <source>
        <dbReference type="EMBL" id="AQX82865.1"/>
    </source>
</evidence>
<dbReference type="EMBL" id="KY013612">
    <property type="protein sequence ID" value="AQX82906.1"/>
    <property type="molecule type" value="Genomic_DNA"/>
</dbReference>
<name>A0A1S7BGV2_9STAP</name>
<evidence type="ECO:0000313" key="3">
    <source>
        <dbReference type="EMBL" id="AQX82906.1"/>
    </source>
</evidence>
<proteinExistence type="predicted"/>
<evidence type="ECO:0000313" key="5">
    <source>
        <dbReference type="Proteomes" id="UP000233482"/>
    </source>
</evidence>
<dbReference type="PANTHER" id="PTHR39639:SF1">
    <property type="entry name" value="DUF262 DOMAIN-CONTAINING PROTEIN"/>
    <property type="match status" value="1"/>
</dbReference>
<dbReference type="AlphaFoldDB" id="A0A1S7BGV2"/>